<sequence length="311" mass="34581">MNIVLVPGLMASAWTLDSLRERLEAEGHKCYWPDAGIHGYCDIIEVYGNTIRYRIHNQNNEQPIALVSGIVRGRRVLYPEQASQGQITISCYRSCNDRCGCSSDCCGYVRDSLLQMRSQKRAFTLEALLSNLYNRQTCCCFYVASSSSIGKKTKTTNINNSKKLHTAPIAKTAVSDKKLHSETPRAWILSSTLPTTSTWNTNPSLRQLKILTYTLRELGRAVVIGHSWGGLQGVTLALADNPHLAAVIGLGTPTLGCVRPRAPYFEARSFFGWTVPLVGPTEIKRFATCHALLPFSSTVQNWIVEKLEELK</sequence>
<evidence type="ECO:0000313" key="1">
    <source>
        <dbReference type="EMBL" id="KKM99796.1"/>
    </source>
</evidence>
<dbReference type="EMBL" id="LAZR01005456">
    <property type="protein sequence ID" value="KKM99796.1"/>
    <property type="molecule type" value="Genomic_DNA"/>
</dbReference>
<proteinExistence type="predicted"/>
<dbReference type="Gene3D" id="3.40.50.1820">
    <property type="entry name" value="alpha/beta hydrolase"/>
    <property type="match status" value="1"/>
</dbReference>
<accession>A0A0F9MKH0</accession>
<dbReference type="SUPFAM" id="SSF53474">
    <property type="entry name" value="alpha/beta-Hydrolases"/>
    <property type="match status" value="1"/>
</dbReference>
<organism evidence="1">
    <name type="scientific">marine sediment metagenome</name>
    <dbReference type="NCBI Taxonomy" id="412755"/>
    <lineage>
        <taxon>unclassified sequences</taxon>
        <taxon>metagenomes</taxon>
        <taxon>ecological metagenomes</taxon>
    </lineage>
</organism>
<name>A0A0F9MKH0_9ZZZZ</name>
<dbReference type="AlphaFoldDB" id="A0A0F9MKH0"/>
<reference evidence="1" key="1">
    <citation type="journal article" date="2015" name="Nature">
        <title>Complex archaea that bridge the gap between prokaryotes and eukaryotes.</title>
        <authorList>
            <person name="Spang A."/>
            <person name="Saw J.H."/>
            <person name="Jorgensen S.L."/>
            <person name="Zaremba-Niedzwiedzka K."/>
            <person name="Martijn J."/>
            <person name="Lind A.E."/>
            <person name="van Eijk R."/>
            <person name="Schleper C."/>
            <person name="Guy L."/>
            <person name="Ettema T.J."/>
        </authorList>
    </citation>
    <scope>NUCLEOTIDE SEQUENCE</scope>
</reference>
<comment type="caution">
    <text evidence="1">The sequence shown here is derived from an EMBL/GenBank/DDBJ whole genome shotgun (WGS) entry which is preliminary data.</text>
</comment>
<protein>
    <submittedName>
        <fullName evidence="1">Uncharacterized protein</fullName>
    </submittedName>
</protein>
<gene>
    <name evidence="1" type="ORF">LCGC14_1144130</name>
</gene>
<dbReference type="InterPro" id="IPR029058">
    <property type="entry name" value="AB_hydrolase_fold"/>
</dbReference>